<reference evidence="2 3" key="1">
    <citation type="submission" date="2023-07" db="EMBL/GenBank/DDBJ databases">
        <title>Genomic Encyclopedia of Type Strains, Phase IV (KMG-IV): sequencing the most valuable type-strain genomes for metagenomic binning, comparative biology and taxonomic classification.</title>
        <authorList>
            <person name="Goeker M."/>
        </authorList>
    </citation>
    <scope>NUCLEOTIDE SEQUENCE [LARGE SCALE GENOMIC DNA]</scope>
    <source>
        <strain evidence="2 3">DSM 27594</strain>
    </source>
</reference>
<keyword evidence="3" id="KW-1185">Reference proteome</keyword>
<gene>
    <name evidence="2" type="ORF">J2S10_003505</name>
</gene>
<proteinExistence type="predicted"/>
<comment type="caution">
    <text evidence="2">The sequence shown here is derived from an EMBL/GenBank/DDBJ whole genome shotgun (WGS) entry which is preliminary data.</text>
</comment>
<accession>A0ABT9XZH4</accession>
<evidence type="ECO:0000313" key="2">
    <source>
        <dbReference type="EMBL" id="MDQ0200322.1"/>
    </source>
</evidence>
<sequence>MRIADHLSKELKQQLNKIKSPKKKRKKKKENLSFKDWERYHGYQT</sequence>
<protein>
    <recommendedName>
        <fullName evidence="4">Transposase</fullName>
    </recommendedName>
</protein>
<feature type="region of interest" description="Disordered" evidence="1">
    <location>
        <begin position="1"/>
        <end position="45"/>
    </location>
</feature>
<feature type="compositionally biased region" description="Basic and acidic residues" evidence="1">
    <location>
        <begin position="30"/>
        <end position="45"/>
    </location>
</feature>
<evidence type="ECO:0000313" key="3">
    <source>
        <dbReference type="Proteomes" id="UP001224122"/>
    </source>
</evidence>
<dbReference type="Proteomes" id="UP001224122">
    <property type="component" value="Unassembled WGS sequence"/>
</dbReference>
<name>A0ABT9XZH4_9BACI</name>
<evidence type="ECO:0000256" key="1">
    <source>
        <dbReference type="SAM" id="MobiDB-lite"/>
    </source>
</evidence>
<dbReference type="RefSeq" id="WP_307410020.1">
    <property type="nucleotide sequence ID" value="NZ_JAUSTW010000005.1"/>
</dbReference>
<feature type="compositionally biased region" description="Basic and acidic residues" evidence="1">
    <location>
        <begin position="1"/>
        <end position="12"/>
    </location>
</feature>
<evidence type="ECO:0008006" key="4">
    <source>
        <dbReference type="Google" id="ProtNLM"/>
    </source>
</evidence>
<organism evidence="2 3">
    <name type="scientific">Neobacillus ginsengisoli</name>
    <dbReference type="NCBI Taxonomy" id="904295"/>
    <lineage>
        <taxon>Bacteria</taxon>
        <taxon>Bacillati</taxon>
        <taxon>Bacillota</taxon>
        <taxon>Bacilli</taxon>
        <taxon>Bacillales</taxon>
        <taxon>Bacillaceae</taxon>
        <taxon>Neobacillus</taxon>
    </lineage>
</organism>
<dbReference type="EMBL" id="JAUSTW010000005">
    <property type="protein sequence ID" value="MDQ0200322.1"/>
    <property type="molecule type" value="Genomic_DNA"/>
</dbReference>
<feature type="compositionally biased region" description="Basic residues" evidence="1">
    <location>
        <begin position="19"/>
        <end position="29"/>
    </location>
</feature>